<dbReference type="GO" id="GO:0006508">
    <property type="term" value="P:proteolysis"/>
    <property type="evidence" value="ECO:0007669"/>
    <property type="project" value="UniProtKB-KW"/>
</dbReference>
<protein>
    <submittedName>
        <fullName evidence="5">Aspartyl protease family protein</fullName>
    </submittedName>
</protein>
<dbReference type="Proteomes" id="UP001210865">
    <property type="component" value="Chromosome"/>
</dbReference>
<dbReference type="Gene3D" id="1.25.40.10">
    <property type="entry name" value="Tetratricopeptide repeat domain"/>
    <property type="match status" value="2"/>
</dbReference>
<dbReference type="Pfam" id="PF13432">
    <property type="entry name" value="TPR_16"/>
    <property type="match status" value="2"/>
</dbReference>
<dbReference type="PROSITE" id="PS50005">
    <property type="entry name" value="TPR"/>
    <property type="match status" value="1"/>
</dbReference>
<dbReference type="RefSeq" id="WP_270075521.1">
    <property type="nucleotide sequence ID" value="NZ_CP115174.1"/>
</dbReference>
<dbReference type="CDD" id="cd05483">
    <property type="entry name" value="retropepsin_like_bacteria"/>
    <property type="match status" value="2"/>
</dbReference>
<sequence length="587" mass="61816">MHYLAWIGVLLVVPAVVANPAAAAVKCSIGEVADLPVTMDDLRPMVSVGINGTSARFLADSGAFFSVISPGSAASLGLPVGSTLGVTMRGINGDVAISLTKVKRFTLAGLDIPNVQFIVGGSEVGSGAGVLGQNIWGAAGDVEYDLPHGMIRLMKAKNCGDLGMAYWTDGKPYSVVEIAARNPANPHTVGTVLVNNVKVHATFDTGAAVSILSLDAAARAGIRPDSPGVRPGGMMGGAGRNLVRTWIAPVDSFKVGDEEIRKSRIRIGKLESDTDMLVGADFFIAHRVYVSNSQHRLFLSYEGGPVFNLTARHEDGQGDTVTSPDSMAATPTDAEGFGRRGAVSLAQHDIAAALSDYGRAIDLAPSEPRYLVQRATAYLQADQPAKARADLDRALTLSLTDVPALMLRAGLKVRQGRIAGDAASDLDAAAHVLPVAADERLAIAWLYDEIDLPDRALAQFALWIKAHPDDQRRPEALNGRCRSRALLGQDLSSAMADCNAALRARPGVPEFLATRGLVALRQGNFARAIKDYDAGLVHAPRMAWALYGRGIAKLRTGDATGGKADIDAAIRLAPKLPERAKGFGITA</sequence>
<dbReference type="SMART" id="SM00028">
    <property type="entry name" value="TPR"/>
    <property type="match status" value="4"/>
</dbReference>
<dbReference type="PANTHER" id="PTHR44858">
    <property type="entry name" value="TETRATRICOPEPTIDE REPEAT PROTEIN 6"/>
    <property type="match status" value="1"/>
</dbReference>
<dbReference type="SUPFAM" id="SSF48452">
    <property type="entry name" value="TPR-like"/>
    <property type="match status" value="1"/>
</dbReference>
<evidence type="ECO:0000256" key="1">
    <source>
        <dbReference type="ARBA" id="ARBA00022737"/>
    </source>
</evidence>
<dbReference type="Gene3D" id="2.40.70.10">
    <property type="entry name" value="Acid Proteases"/>
    <property type="match status" value="2"/>
</dbReference>
<evidence type="ECO:0000256" key="2">
    <source>
        <dbReference type="ARBA" id="ARBA00022803"/>
    </source>
</evidence>
<dbReference type="InterPro" id="IPR011990">
    <property type="entry name" value="TPR-like_helical_dom_sf"/>
</dbReference>
<evidence type="ECO:0000256" key="4">
    <source>
        <dbReference type="SAM" id="SignalP"/>
    </source>
</evidence>
<organism evidence="5 6">
    <name type="scientific">Sphingomonas abietis</name>
    <dbReference type="NCBI Taxonomy" id="3012344"/>
    <lineage>
        <taxon>Bacteria</taxon>
        <taxon>Pseudomonadati</taxon>
        <taxon>Pseudomonadota</taxon>
        <taxon>Alphaproteobacteria</taxon>
        <taxon>Sphingomonadales</taxon>
        <taxon>Sphingomonadaceae</taxon>
        <taxon>Sphingomonas</taxon>
    </lineage>
</organism>
<dbReference type="Pfam" id="PF13650">
    <property type="entry name" value="Asp_protease_2"/>
    <property type="match status" value="2"/>
</dbReference>
<dbReference type="InterPro" id="IPR021109">
    <property type="entry name" value="Peptidase_aspartic_dom_sf"/>
</dbReference>
<keyword evidence="4" id="KW-0732">Signal</keyword>
<dbReference type="InterPro" id="IPR034122">
    <property type="entry name" value="Retropepsin-like_bacterial"/>
</dbReference>
<keyword evidence="5" id="KW-0645">Protease</keyword>
<name>A0ABY7NMY8_9SPHN</name>
<feature type="signal peptide" evidence="4">
    <location>
        <begin position="1"/>
        <end position="23"/>
    </location>
</feature>
<dbReference type="GO" id="GO:0008233">
    <property type="term" value="F:peptidase activity"/>
    <property type="evidence" value="ECO:0007669"/>
    <property type="project" value="UniProtKB-KW"/>
</dbReference>
<keyword evidence="6" id="KW-1185">Reference proteome</keyword>
<accession>A0ABY7NMY8</accession>
<keyword evidence="2 3" id="KW-0802">TPR repeat</keyword>
<dbReference type="InterPro" id="IPR019734">
    <property type="entry name" value="TPR_rpt"/>
</dbReference>
<evidence type="ECO:0000256" key="3">
    <source>
        <dbReference type="PROSITE-ProRule" id="PRU00339"/>
    </source>
</evidence>
<dbReference type="PROSITE" id="PS00141">
    <property type="entry name" value="ASP_PROTEASE"/>
    <property type="match status" value="1"/>
</dbReference>
<dbReference type="EMBL" id="CP115174">
    <property type="protein sequence ID" value="WBO20871.1"/>
    <property type="molecule type" value="Genomic_DNA"/>
</dbReference>
<dbReference type="PANTHER" id="PTHR44858:SF1">
    <property type="entry name" value="UDP-N-ACETYLGLUCOSAMINE--PEPTIDE N-ACETYLGLUCOSAMINYLTRANSFERASE SPINDLY-RELATED"/>
    <property type="match status" value="1"/>
</dbReference>
<dbReference type="InterPro" id="IPR050498">
    <property type="entry name" value="Ycf3"/>
</dbReference>
<evidence type="ECO:0000313" key="6">
    <source>
        <dbReference type="Proteomes" id="UP001210865"/>
    </source>
</evidence>
<dbReference type="InterPro" id="IPR001969">
    <property type="entry name" value="Aspartic_peptidase_AS"/>
</dbReference>
<dbReference type="SUPFAM" id="SSF50630">
    <property type="entry name" value="Acid proteases"/>
    <property type="match status" value="2"/>
</dbReference>
<evidence type="ECO:0000313" key="5">
    <source>
        <dbReference type="EMBL" id="WBO20871.1"/>
    </source>
</evidence>
<feature type="chain" id="PRO_5047430551" evidence="4">
    <location>
        <begin position="24"/>
        <end position="587"/>
    </location>
</feature>
<keyword evidence="1" id="KW-0677">Repeat</keyword>
<reference evidence="5 6" key="1">
    <citation type="submission" date="2022-12" db="EMBL/GenBank/DDBJ databases">
        <title>Sphingomonas abieness sp. nov., an endophytic bacterium isolated from Abies koreana.</title>
        <authorList>
            <person name="Jiang L."/>
            <person name="Lee J."/>
        </authorList>
    </citation>
    <scope>NUCLEOTIDE SEQUENCE [LARGE SCALE GENOMIC DNA]</scope>
    <source>
        <strain evidence="6">PAMB 00755</strain>
    </source>
</reference>
<proteinExistence type="predicted"/>
<gene>
    <name evidence="5" type="ORF">PBT88_11675</name>
</gene>
<feature type="repeat" description="TPR" evidence="3">
    <location>
        <begin position="334"/>
        <end position="367"/>
    </location>
</feature>
<keyword evidence="5" id="KW-0378">Hydrolase</keyword>